<evidence type="ECO:0000313" key="7">
    <source>
        <dbReference type="Proteomes" id="UP000757900"/>
    </source>
</evidence>
<dbReference type="GO" id="GO:0016787">
    <property type="term" value="F:hydrolase activity"/>
    <property type="evidence" value="ECO:0007669"/>
    <property type="project" value="UniProtKB-KW"/>
</dbReference>
<keyword evidence="6" id="KW-0255">Endonuclease</keyword>
<accession>A0A929QSW4</accession>
<evidence type="ECO:0000256" key="1">
    <source>
        <dbReference type="ARBA" id="ARBA00022722"/>
    </source>
</evidence>
<comment type="similarity">
    <text evidence="3">Belongs to the HNH nuclease family.</text>
</comment>
<proteinExistence type="inferred from homology"/>
<dbReference type="GO" id="GO:0004519">
    <property type="term" value="F:endonuclease activity"/>
    <property type="evidence" value="ECO:0007669"/>
    <property type="project" value="UniProtKB-KW"/>
</dbReference>
<comment type="caution">
    <text evidence="6">The sequence shown here is derived from an EMBL/GenBank/DDBJ whole genome shotgun (WGS) entry which is preliminary data.</text>
</comment>
<sequence>MNLMTPDILRDIQQMIQDDTLIRFYKSKEWRIVRATRKRLDNNECQTCKRNGRYSPAEMVHHIKEVRHYPELALDLSNTECECNACHNKLHPEKLSGYNRTTIISDERW</sequence>
<protein>
    <recommendedName>
        <fullName evidence="4">Putative HNH nuclease YajD</fullName>
    </recommendedName>
</protein>
<organism evidence="6 7">
    <name type="scientific">Abiotrophia defectiva</name>
    <name type="common">Streptococcus defectivus</name>
    <dbReference type="NCBI Taxonomy" id="46125"/>
    <lineage>
        <taxon>Bacteria</taxon>
        <taxon>Bacillati</taxon>
        <taxon>Bacillota</taxon>
        <taxon>Bacilli</taxon>
        <taxon>Lactobacillales</taxon>
        <taxon>Aerococcaceae</taxon>
        <taxon>Abiotrophia</taxon>
    </lineage>
</organism>
<reference evidence="6" key="1">
    <citation type="submission" date="2020-04" db="EMBL/GenBank/DDBJ databases">
        <title>Deep metagenomics examines the oral microbiome during advanced dental caries in children, revealing novel taxa and co-occurrences with host molecules.</title>
        <authorList>
            <person name="Baker J.L."/>
            <person name="Morton J.T."/>
            <person name="Dinis M."/>
            <person name="Alvarez R."/>
            <person name="Tran N.C."/>
            <person name="Knight R."/>
            <person name="Edlund A."/>
        </authorList>
    </citation>
    <scope>NUCLEOTIDE SEQUENCE</scope>
    <source>
        <strain evidence="6">JCVI_23_bin.16</strain>
    </source>
</reference>
<name>A0A929QSW4_ABIDE</name>
<evidence type="ECO:0000256" key="3">
    <source>
        <dbReference type="ARBA" id="ARBA00038412"/>
    </source>
</evidence>
<dbReference type="EMBL" id="JABZFV010000004">
    <property type="protein sequence ID" value="MBF0934205.1"/>
    <property type="molecule type" value="Genomic_DNA"/>
</dbReference>
<dbReference type="Gene3D" id="1.10.30.50">
    <property type="match status" value="1"/>
</dbReference>
<feature type="domain" description="HNH" evidence="5">
    <location>
        <begin position="45"/>
        <end position="92"/>
    </location>
</feature>
<evidence type="ECO:0000313" key="6">
    <source>
        <dbReference type="EMBL" id="MBF0934205.1"/>
    </source>
</evidence>
<gene>
    <name evidence="6" type="ORF">HXK00_01005</name>
</gene>
<dbReference type="GO" id="GO:0003676">
    <property type="term" value="F:nucleic acid binding"/>
    <property type="evidence" value="ECO:0007669"/>
    <property type="project" value="InterPro"/>
</dbReference>
<dbReference type="Proteomes" id="UP000757900">
    <property type="component" value="Unassembled WGS sequence"/>
</dbReference>
<evidence type="ECO:0000256" key="2">
    <source>
        <dbReference type="ARBA" id="ARBA00022801"/>
    </source>
</evidence>
<keyword evidence="1" id="KW-0540">Nuclease</keyword>
<dbReference type="InterPro" id="IPR002711">
    <property type="entry name" value="HNH"/>
</dbReference>
<dbReference type="GO" id="GO:0005829">
    <property type="term" value="C:cytosol"/>
    <property type="evidence" value="ECO:0007669"/>
    <property type="project" value="TreeGrafter"/>
</dbReference>
<evidence type="ECO:0000259" key="5">
    <source>
        <dbReference type="Pfam" id="PF01844"/>
    </source>
</evidence>
<dbReference type="PANTHER" id="PTHR41286:SF1">
    <property type="entry name" value="HNH NUCLEASE YAJD-RELATED"/>
    <property type="match status" value="1"/>
</dbReference>
<dbReference type="AlphaFoldDB" id="A0A929QSW4"/>
<dbReference type="PANTHER" id="PTHR41286">
    <property type="entry name" value="HNH NUCLEASE YAJD-RELATED"/>
    <property type="match status" value="1"/>
</dbReference>
<dbReference type="Pfam" id="PF01844">
    <property type="entry name" value="HNH"/>
    <property type="match status" value="1"/>
</dbReference>
<dbReference type="GO" id="GO:0008270">
    <property type="term" value="F:zinc ion binding"/>
    <property type="evidence" value="ECO:0007669"/>
    <property type="project" value="InterPro"/>
</dbReference>
<evidence type="ECO:0000256" key="4">
    <source>
        <dbReference type="ARBA" id="ARBA00040194"/>
    </source>
</evidence>
<keyword evidence="2" id="KW-0378">Hydrolase</keyword>